<dbReference type="InterPro" id="IPR008490">
    <property type="entry name" value="Transposase_InsH_N"/>
</dbReference>
<dbReference type="PANTHER" id="PTHR33408">
    <property type="entry name" value="TRANSPOSASE"/>
    <property type="match status" value="1"/>
</dbReference>
<organism evidence="2 3">
    <name type="scientific">Phaeodactylibacter xiamenensis</name>
    <dbReference type="NCBI Taxonomy" id="1524460"/>
    <lineage>
        <taxon>Bacteria</taxon>
        <taxon>Pseudomonadati</taxon>
        <taxon>Bacteroidota</taxon>
        <taxon>Saprospiria</taxon>
        <taxon>Saprospirales</taxon>
        <taxon>Haliscomenobacteraceae</taxon>
        <taxon>Phaeodactylibacter</taxon>
    </lineage>
</organism>
<dbReference type="AlphaFoldDB" id="A0A098S046"/>
<name>A0A098S046_9BACT</name>
<dbReference type="PANTHER" id="PTHR33408:SF2">
    <property type="entry name" value="TRANSPOSASE DDE DOMAIN-CONTAINING PROTEIN"/>
    <property type="match status" value="1"/>
</dbReference>
<evidence type="ECO:0000313" key="2">
    <source>
        <dbReference type="EMBL" id="KGE85510.1"/>
    </source>
</evidence>
<keyword evidence="3" id="KW-1185">Reference proteome</keyword>
<comment type="caution">
    <text evidence="2">The sequence shown here is derived from an EMBL/GenBank/DDBJ whole genome shotgun (WGS) entry which is preliminary data.</text>
</comment>
<accession>A0A098S046</accession>
<evidence type="ECO:0000259" key="1">
    <source>
        <dbReference type="Pfam" id="PF05598"/>
    </source>
</evidence>
<dbReference type="Proteomes" id="UP000029736">
    <property type="component" value="Unassembled WGS sequence"/>
</dbReference>
<reference evidence="2 3" key="1">
    <citation type="journal article" date="2014" name="Int. J. Syst. Evol. Microbiol.">
        <title>Phaeodactylibacter xiamenensis gen. nov., sp. nov., a member of the family Saprospiraceae isolated from the marine alga Phaeodactylum tricornutum.</title>
        <authorList>
            <person name="Chen Z.Jr."/>
            <person name="Lei X."/>
            <person name="Lai Q."/>
            <person name="Li Y."/>
            <person name="Zhang B."/>
            <person name="Zhang J."/>
            <person name="Zhang H."/>
            <person name="Yang L."/>
            <person name="Zheng W."/>
            <person name="Tian Y."/>
            <person name="Yu Z."/>
            <person name="Xu H.Jr."/>
            <person name="Zheng T."/>
        </authorList>
    </citation>
    <scope>NUCLEOTIDE SEQUENCE [LARGE SCALE GENOMIC DNA]</scope>
    <source>
        <strain evidence="2 3">KD52</strain>
    </source>
</reference>
<dbReference type="Pfam" id="PF05598">
    <property type="entry name" value="DUF772"/>
    <property type="match status" value="1"/>
</dbReference>
<protein>
    <submittedName>
        <fullName evidence="2">Transposase</fullName>
    </submittedName>
</protein>
<gene>
    <name evidence="2" type="ORF">IX84_27180</name>
</gene>
<dbReference type="STRING" id="1524460.IX84_27180"/>
<dbReference type="RefSeq" id="WP_160213946.1">
    <property type="nucleotide sequence ID" value="NZ_JPOS01000089.1"/>
</dbReference>
<evidence type="ECO:0000313" key="3">
    <source>
        <dbReference type="Proteomes" id="UP000029736"/>
    </source>
</evidence>
<feature type="domain" description="Transposase InsH N-terminal" evidence="1">
    <location>
        <begin position="27"/>
        <end position="116"/>
    </location>
</feature>
<dbReference type="EMBL" id="JPOS01000089">
    <property type="protein sequence ID" value="KGE85510.1"/>
    <property type="molecule type" value="Genomic_DNA"/>
</dbReference>
<dbReference type="OrthoDB" id="1121830at2"/>
<proteinExistence type="predicted"/>
<feature type="non-terminal residue" evidence="2">
    <location>
        <position position="134"/>
    </location>
</feature>
<sequence>MSNKSSGRGVVFKPYVQDQGWLFPPTIGELIPAQHKVRLINEAIDGMDLDKVLSTYKGGGTSSYHPKMLLKILVYGYVEKVYSSRMLEKACHENICFMWLSGNQHPDHNTINSFRKHRLSNTVKDVFAQDAIAV</sequence>